<dbReference type="OrthoDB" id="1737932at2759"/>
<evidence type="ECO:0000313" key="1">
    <source>
        <dbReference type="EMBL" id="KAB1219578.1"/>
    </source>
</evidence>
<evidence type="ECO:0000313" key="2">
    <source>
        <dbReference type="Proteomes" id="UP000516437"/>
    </source>
</evidence>
<organism evidence="1 2">
    <name type="scientific">Morella rubra</name>
    <name type="common">Chinese bayberry</name>
    <dbReference type="NCBI Taxonomy" id="262757"/>
    <lineage>
        <taxon>Eukaryota</taxon>
        <taxon>Viridiplantae</taxon>
        <taxon>Streptophyta</taxon>
        <taxon>Embryophyta</taxon>
        <taxon>Tracheophyta</taxon>
        <taxon>Spermatophyta</taxon>
        <taxon>Magnoliopsida</taxon>
        <taxon>eudicotyledons</taxon>
        <taxon>Gunneridae</taxon>
        <taxon>Pentapetalae</taxon>
        <taxon>rosids</taxon>
        <taxon>fabids</taxon>
        <taxon>Fagales</taxon>
        <taxon>Myricaceae</taxon>
        <taxon>Morella</taxon>
    </lineage>
</organism>
<name>A0A6A1W7A8_9ROSI</name>
<reference evidence="1 2" key="1">
    <citation type="journal article" date="2019" name="Plant Biotechnol. J.">
        <title>The red bayberry genome and genetic basis of sex determination.</title>
        <authorList>
            <person name="Jia H.M."/>
            <person name="Jia H.J."/>
            <person name="Cai Q.L."/>
            <person name="Wang Y."/>
            <person name="Zhao H.B."/>
            <person name="Yang W.F."/>
            <person name="Wang G.Y."/>
            <person name="Li Y.H."/>
            <person name="Zhan D.L."/>
            <person name="Shen Y.T."/>
            <person name="Niu Q.F."/>
            <person name="Chang L."/>
            <person name="Qiu J."/>
            <person name="Zhao L."/>
            <person name="Xie H.B."/>
            <person name="Fu W.Y."/>
            <person name="Jin J."/>
            <person name="Li X.W."/>
            <person name="Jiao Y."/>
            <person name="Zhou C.C."/>
            <person name="Tu T."/>
            <person name="Chai C.Y."/>
            <person name="Gao J.L."/>
            <person name="Fan L.J."/>
            <person name="van de Weg E."/>
            <person name="Wang J.Y."/>
            <person name="Gao Z.S."/>
        </authorList>
    </citation>
    <scope>NUCLEOTIDE SEQUENCE [LARGE SCALE GENOMIC DNA]</scope>
    <source>
        <tissue evidence="1">Leaves</tissue>
    </source>
</reference>
<sequence>MHLILCSFIDPKKHTTELSYSRAEFMCFVVVQRLPIDLASYIYQVVRAKALQTDAQYLLPYGILLTQFLHAMMVPEGIDEPRAFPLGSINKTTLSKSMAQTHRVLSAARAGKNGGVTVAAGVKGKVIHRSGDLSMRNDVELNRKWLEGAGGFWNNWKWTLSYLKCYRREILQANWLLLVDLDS</sequence>
<comment type="caution">
    <text evidence="1">The sequence shown here is derived from an EMBL/GenBank/DDBJ whole genome shotgun (WGS) entry which is preliminary data.</text>
</comment>
<accession>A0A6A1W7A8</accession>
<dbReference type="EMBL" id="RXIC02000021">
    <property type="protein sequence ID" value="KAB1219578.1"/>
    <property type="molecule type" value="Genomic_DNA"/>
</dbReference>
<protein>
    <submittedName>
        <fullName evidence="1">Uncharacterized protein</fullName>
    </submittedName>
</protein>
<gene>
    <name evidence="1" type="ORF">CJ030_MR3G011162</name>
</gene>
<dbReference type="AlphaFoldDB" id="A0A6A1W7A8"/>
<proteinExistence type="predicted"/>
<dbReference type="Proteomes" id="UP000516437">
    <property type="component" value="Chromosome 3"/>
</dbReference>
<keyword evidence="2" id="KW-1185">Reference proteome</keyword>